<keyword evidence="8 16" id="KW-0808">Transferase</keyword>
<dbReference type="STRING" id="324925.Ppha_1765"/>
<evidence type="ECO:0000256" key="11">
    <source>
        <dbReference type="ARBA" id="ARBA00022840"/>
    </source>
</evidence>
<comment type="subunit">
    <text evidence="5 16">Homodimer.</text>
</comment>
<accession>B4SBE3</accession>
<evidence type="ECO:0000256" key="2">
    <source>
        <dbReference type="ARBA" id="ARBA00001958"/>
    </source>
</evidence>
<feature type="binding site" evidence="16">
    <location>
        <position position="141"/>
    </location>
    <ligand>
        <name>ATP</name>
        <dbReference type="ChEBI" id="CHEBI:30616"/>
    </ligand>
</feature>
<evidence type="ECO:0000256" key="7">
    <source>
        <dbReference type="ARBA" id="ARBA00022490"/>
    </source>
</evidence>
<evidence type="ECO:0000256" key="10">
    <source>
        <dbReference type="ARBA" id="ARBA00022777"/>
    </source>
</evidence>
<evidence type="ECO:0000256" key="8">
    <source>
        <dbReference type="ARBA" id="ARBA00022679"/>
    </source>
</evidence>
<reference evidence="17 18" key="1">
    <citation type="submission" date="2008-06" db="EMBL/GenBank/DDBJ databases">
        <title>Complete sequence of Pelodictyon phaeoclathratiforme BU-1.</title>
        <authorList>
            <consortium name="US DOE Joint Genome Institute"/>
            <person name="Lucas S."/>
            <person name="Copeland A."/>
            <person name="Lapidus A."/>
            <person name="Glavina del Rio T."/>
            <person name="Dalin E."/>
            <person name="Tice H."/>
            <person name="Bruce D."/>
            <person name="Goodwin L."/>
            <person name="Pitluck S."/>
            <person name="Schmutz J."/>
            <person name="Larimer F."/>
            <person name="Land M."/>
            <person name="Hauser L."/>
            <person name="Kyrpides N."/>
            <person name="Mikhailova N."/>
            <person name="Liu Z."/>
            <person name="Li T."/>
            <person name="Zhao F."/>
            <person name="Overmann J."/>
            <person name="Bryant D.A."/>
            <person name="Richardson P."/>
        </authorList>
    </citation>
    <scope>NUCLEOTIDE SEQUENCE [LARGE SCALE GENOMIC DNA]</scope>
    <source>
        <strain evidence="18">DSM 5477 / BU-1</strain>
    </source>
</reference>
<evidence type="ECO:0000313" key="18">
    <source>
        <dbReference type="Proteomes" id="UP000002724"/>
    </source>
</evidence>
<evidence type="ECO:0000256" key="5">
    <source>
        <dbReference type="ARBA" id="ARBA00011738"/>
    </source>
</evidence>
<keyword evidence="16" id="KW-0479">Metal-binding</keyword>
<proteinExistence type="inferred from homology"/>
<keyword evidence="9 16" id="KW-0547">Nucleotide-binding</keyword>
<gene>
    <name evidence="16" type="primary">coaX</name>
    <name evidence="17" type="ordered locus">Ppha_1765</name>
</gene>
<evidence type="ECO:0000256" key="6">
    <source>
        <dbReference type="ARBA" id="ARBA00012102"/>
    </source>
</evidence>
<evidence type="ECO:0000256" key="4">
    <source>
        <dbReference type="ARBA" id="ARBA00005225"/>
    </source>
</evidence>
<feature type="binding site" evidence="16">
    <location>
        <begin position="18"/>
        <end position="25"/>
    </location>
    <ligand>
        <name>ATP</name>
        <dbReference type="ChEBI" id="CHEBI:30616"/>
    </ligand>
</feature>
<comment type="catalytic activity">
    <reaction evidence="1 16">
        <text>(R)-pantothenate + ATP = (R)-4'-phosphopantothenate + ADP + H(+)</text>
        <dbReference type="Rhea" id="RHEA:16373"/>
        <dbReference type="ChEBI" id="CHEBI:10986"/>
        <dbReference type="ChEBI" id="CHEBI:15378"/>
        <dbReference type="ChEBI" id="CHEBI:29032"/>
        <dbReference type="ChEBI" id="CHEBI:30616"/>
        <dbReference type="ChEBI" id="CHEBI:456216"/>
        <dbReference type="EC" id="2.7.1.33"/>
    </reaction>
</comment>
<comment type="similarity">
    <text evidence="14 16">Belongs to the type III pantothenate kinase family.</text>
</comment>
<dbReference type="Pfam" id="PF03309">
    <property type="entry name" value="Pan_kinase"/>
    <property type="match status" value="1"/>
</dbReference>
<comment type="pathway">
    <text evidence="4 16">Cofactor biosynthesis; coenzyme A biosynthesis; CoA from (R)-pantothenate: step 1/5.</text>
</comment>
<dbReference type="InterPro" id="IPR043129">
    <property type="entry name" value="ATPase_NBD"/>
</dbReference>
<comment type="cofactor">
    <cofactor evidence="2">
        <name>K(+)</name>
        <dbReference type="ChEBI" id="CHEBI:29103"/>
    </cofactor>
</comment>
<dbReference type="PANTHER" id="PTHR34265">
    <property type="entry name" value="TYPE III PANTOTHENATE KINASE"/>
    <property type="match status" value="1"/>
</dbReference>
<dbReference type="GO" id="GO:0005524">
    <property type="term" value="F:ATP binding"/>
    <property type="evidence" value="ECO:0007669"/>
    <property type="project" value="UniProtKB-UniRule"/>
</dbReference>
<dbReference type="HAMAP" id="MF_01274">
    <property type="entry name" value="Pantothen_kinase_3"/>
    <property type="match status" value="1"/>
</dbReference>
<dbReference type="GO" id="GO:0005737">
    <property type="term" value="C:cytoplasm"/>
    <property type="evidence" value="ECO:0007669"/>
    <property type="project" value="UniProtKB-SubCell"/>
</dbReference>
<dbReference type="KEGG" id="pph:Ppha_1765"/>
<protein>
    <recommendedName>
        <fullName evidence="15 16">Type III pantothenate kinase</fullName>
        <ecNumber evidence="6 16">2.7.1.33</ecNumber>
    </recommendedName>
    <alternativeName>
        <fullName evidence="16">PanK-III</fullName>
    </alternativeName>
    <alternativeName>
        <fullName evidence="16">Pantothenic acid kinase</fullName>
    </alternativeName>
</protein>
<feature type="binding site" evidence="16">
    <location>
        <position position="108"/>
    </location>
    <ligand>
        <name>substrate</name>
    </ligand>
</feature>
<feature type="binding site" evidence="16">
    <location>
        <begin position="115"/>
        <end position="118"/>
    </location>
    <ligand>
        <name>substrate</name>
    </ligand>
</feature>
<dbReference type="UniPathway" id="UPA00241">
    <property type="reaction ID" value="UER00352"/>
</dbReference>
<dbReference type="NCBIfam" id="TIGR00671">
    <property type="entry name" value="baf"/>
    <property type="match status" value="1"/>
</dbReference>
<dbReference type="Gene3D" id="3.30.420.40">
    <property type="match status" value="2"/>
</dbReference>
<organism evidence="17 18">
    <name type="scientific">Pelodictyon phaeoclathratiforme (strain DSM 5477 / BU-1)</name>
    <dbReference type="NCBI Taxonomy" id="324925"/>
    <lineage>
        <taxon>Bacteria</taxon>
        <taxon>Pseudomonadati</taxon>
        <taxon>Chlorobiota</taxon>
        <taxon>Chlorobiia</taxon>
        <taxon>Chlorobiales</taxon>
        <taxon>Chlorobiaceae</taxon>
        <taxon>Chlorobium/Pelodictyon group</taxon>
        <taxon>Pelodictyon</taxon>
    </lineage>
</organism>
<evidence type="ECO:0000256" key="16">
    <source>
        <dbReference type="HAMAP-Rule" id="MF_01274"/>
    </source>
</evidence>
<evidence type="ECO:0000256" key="12">
    <source>
        <dbReference type="ARBA" id="ARBA00022958"/>
    </source>
</evidence>
<dbReference type="OrthoDB" id="9804707at2"/>
<dbReference type="EC" id="2.7.1.33" evidence="6 16"/>
<dbReference type="AlphaFoldDB" id="B4SBE3"/>
<evidence type="ECO:0000256" key="13">
    <source>
        <dbReference type="ARBA" id="ARBA00022993"/>
    </source>
</evidence>
<keyword evidence="7 16" id="KW-0963">Cytoplasm</keyword>
<dbReference type="CDD" id="cd24015">
    <property type="entry name" value="ASKHA_NBD_PanK-III"/>
    <property type="match status" value="1"/>
</dbReference>
<dbReference type="NCBIfam" id="NF009849">
    <property type="entry name" value="PRK13320.1-1"/>
    <property type="match status" value="1"/>
</dbReference>
<dbReference type="EMBL" id="CP001110">
    <property type="protein sequence ID" value="ACF43997.1"/>
    <property type="molecule type" value="Genomic_DNA"/>
</dbReference>
<dbReference type="HOGENOM" id="CLU_066627_1_0_10"/>
<dbReference type="GO" id="GO:0015937">
    <property type="term" value="P:coenzyme A biosynthetic process"/>
    <property type="evidence" value="ECO:0007669"/>
    <property type="project" value="UniProtKB-UniRule"/>
</dbReference>
<dbReference type="GO" id="GO:0004594">
    <property type="term" value="F:pantothenate kinase activity"/>
    <property type="evidence" value="ECO:0007669"/>
    <property type="project" value="UniProtKB-UniRule"/>
</dbReference>
<dbReference type="RefSeq" id="WP_012508484.1">
    <property type="nucleotide sequence ID" value="NC_011060.1"/>
</dbReference>
<dbReference type="InterPro" id="IPR004619">
    <property type="entry name" value="Type_III_PanK"/>
</dbReference>
<dbReference type="Proteomes" id="UP000002724">
    <property type="component" value="Chromosome"/>
</dbReference>
<keyword evidence="18" id="KW-1185">Reference proteome</keyword>
<feature type="binding site" evidence="16">
    <location>
        <position position="138"/>
    </location>
    <ligand>
        <name>K(+)</name>
        <dbReference type="ChEBI" id="CHEBI:29103"/>
    </ligand>
</feature>
<evidence type="ECO:0000256" key="15">
    <source>
        <dbReference type="ARBA" id="ARBA00040883"/>
    </source>
</evidence>
<feature type="active site" description="Proton acceptor" evidence="16">
    <location>
        <position position="117"/>
    </location>
</feature>
<evidence type="ECO:0000256" key="9">
    <source>
        <dbReference type="ARBA" id="ARBA00022741"/>
    </source>
</evidence>
<dbReference type="SUPFAM" id="SSF53067">
    <property type="entry name" value="Actin-like ATPase domain"/>
    <property type="match status" value="2"/>
</dbReference>
<comment type="cofactor">
    <cofactor evidence="16">
        <name>NH4(+)</name>
        <dbReference type="ChEBI" id="CHEBI:28938"/>
    </cofactor>
    <cofactor evidence="16">
        <name>K(+)</name>
        <dbReference type="ChEBI" id="CHEBI:29103"/>
    </cofactor>
    <text evidence="16">A monovalent cation. Ammonium or potassium.</text>
</comment>
<comment type="function">
    <text evidence="16">Catalyzes the phosphorylation of pantothenate (Pan), the first step in CoA biosynthesis.</text>
</comment>
<feature type="binding site" evidence="16">
    <location>
        <position position="193"/>
    </location>
    <ligand>
        <name>substrate</name>
    </ligand>
</feature>
<comment type="subcellular location">
    <subcellularLocation>
        <location evidence="3 16">Cytoplasm</location>
    </subcellularLocation>
</comment>
<dbReference type="PANTHER" id="PTHR34265:SF1">
    <property type="entry name" value="TYPE III PANTOTHENATE KINASE"/>
    <property type="match status" value="1"/>
</dbReference>
<dbReference type="eggNOG" id="COG1521">
    <property type="taxonomic scope" value="Bacteria"/>
</dbReference>
<evidence type="ECO:0000256" key="3">
    <source>
        <dbReference type="ARBA" id="ARBA00004496"/>
    </source>
</evidence>
<dbReference type="GO" id="GO:0046872">
    <property type="term" value="F:metal ion binding"/>
    <property type="evidence" value="ECO:0007669"/>
    <property type="project" value="UniProtKB-KW"/>
</dbReference>
<keyword evidence="12 16" id="KW-0630">Potassium</keyword>
<keyword evidence="10 16" id="KW-0418">Kinase</keyword>
<name>B4SBE3_PELPB</name>
<evidence type="ECO:0000256" key="14">
    <source>
        <dbReference type="ARBA" id="ARBA00038036"/>
    </source>
</evidence>
<keyword evidence="11 16" id="KW-0067">ATP-binding</keyword>
<keyword evidence="13 16" id="KW-0173">Coenzyme A biosynthesis</keyword>
<evidence type="ECO:0000256" key="1">
    <source>
        <dbReference type="ARBA" id="ARBA00001206"/>
    </source>
</evidence>
<evidence type="ECO:0000313" key="17">
    <source>
        <dbReference type="EMBL" id="ACF43997.1"/>
    </source>
</evidence>
<sequence>MLFSGEQSQPDTLFLVVEIGNTTTSLAVFRADECLEVQKVPSLIMTGQEGIAEQIKPLVVSYPALRDAVICSVVPLLDEAVSAALRLHLAGELLKVSASMKLPFTLHYDSPDTFGADRIALCALSRHLYPGEAVIALDIGTAITVDVLGSGQDYLGGLIMPGLDLMARALHEHTARLPLVTIGRPETLVGFSTVDCIRNGITLGCVSSIDGLLVKIKNWLRKEHGEERIRVVAAGGNAQLVSAMLDSSPVVEEHAVLRGSSYLFSLNRLPSR</sequence>